<sequence length="91" mass="9808">MIRALRCVLLTAVRPRSKSVCDSERLVVLAMLPIVRESRRTGSSCRVNAQAVSAPMTHAPSGSIERRIIPSDSESCYVADHSELTLASLGA</sequence>
<evidence type="ECO:0000313" key="1">
    <source>
        <dbReference type="EMBL" id="KZT65582.1"/>
    </source>
</evidence>
<organism evidence="1 2">
    <name type="scientific">Daedalea quercina L-15889</name>
    <dbReference type="NCBI Taxonomy" id="1314783"/>
    <lineage>
        <taxon>Eukaryota</taxon>
        <taxon>Fungi</taxon>
        <taxon>Dikarya</taxon>
        <taxon>Basidiomycota</taxon>
        <taxon>Agaricomycotina</taxon>
        <taxon>Agaricomycetes</taxon>
        <taxon>Polyporales</taxon>
        <taxon>Fomitopsis</taxon>
    </lineage>
</organism>
<reference evidence="1 2" key="1">
    <citation type="journal article" date="2016" name="Mol. Biol. Evol.">
        <title>Comparative Genomics of Early-Diverging Mushroom-Forming Fungi Provides Insights into the Origins of Lignocellulose Decay Capabilities.</title>
        <authorList>
            <person name="Nagy L.G."/>
            <person name="Riley R."/>
            <person name="Tritt A."/>
            <person name="Adam C."/>
            <person name="Daum C."/>
            <person name="Floudas D."/>
            <person name="Sun H."/>
            <person name="Yadav J.S."/>
            <person name="Pangilinan J."/>
            <person name="Larsson K.H."/>
            <person name="Matsuura K."/>
            <person name="Barry K."/>
            <person name="Labutti K."/>
            <person name="Kuo R."/>
            <person name="Ohm R.A."/>
            <person name="Bhattacharya S.S."/>
            <person name="Shirouzu T."/>
            <person name="Yoshinaga Y."/>
            <person name="Martin F.M."/>
            <person name="Grigoriev I.V."/>
            <person name="Hibbett D.S."/>
        </authorList>
    </citation>
    <scope>NUCLEOTIDE SEQUENCE [LARGE SCALE GENOMIC DNA]</scope>
    <source>
        <strain evidence="1 2">L-15889</strain>
    </source>
</reference>
<evidence type="ECO:0000313" key="2">
    <source>
        <dbReference type="Proteomes" id="UP000076727"/>
    </source>
</evidence>
<dbReference type="Proteomes" id="UP000076727">
    <property type="component" value="Unassembled WGS sequence"/>
</dbReference>
<dbReference type="AlphaFoldDB" id="A0A165MEQ0"/>
<proteinExistence type="predicted"/>
<name>A0A165MEQ0_9APHY</name>
<keyword evidence="2" id="KW-1185">Reference proteome</keyword>
<accession>A0A165MEQ0</accession>
<gene>
    <name evidence="1" type="ORF">DAEQUDRAFT_519707</name>
</gene>
<dbReference type="EMBL" id="KV429103">
    <property type="protein sequence ID" value="KZT65582.1"/>
    <property type="molecule type" value="Genomic_DNA"/>
</dbReference>
<protein>
    <submittedName>
        <fullName evidence="1">Uncharacterized protein</fullName>
    </submittedName>
</protein>